<dbReference type="Pfam" id="PF05013">
    <property type="entry name" value="FGase"/>
    <property type="match status" value="1"/>
</dbReference>
<dbReference type="SUPFAM" id="SSF53187">
    <property type="entry name" value="Zn-dependent exopeptidases"/>
    <property type="match status" value="1"/>
</dbReference>
<proteinExistence type="predicted"/>
<name>A0A3D9HX13_9PROT</name>
<dbReference type="PIRSF" id="PIRSF029730">
    <property type="entry name" value="UCP029730"/>
    <property type="match status" value="1"/>
</dbReference>
<dbReference type="InterPro" id="IPR007709">
    <property type="entry name" value="N-FG_amidohydro"/>
</dbReference>
<accession>A0A3D9HX13</accession>
<evidence type="ECO:0000313" key="1">
    <source>
        <dbReference type="EMBL" id="RED54034.1"/>
    </source>
</evidence>
<dbReference type="OrthoDB" id="9815326at2"/>
<dbReference type="InterPro" id="IPR011227">
    <property type="entry name" value="UCP029730"/>
</dbReference>
<dbReference type="AlphaFoldDB" id="A0A3D9HX13"/>
<dbReference type="EMBL" id="QRDW01000001">
    <property type="protein sequence ID" value="RED54034.1"/>
    <property type="molecule type" value="Genomic_DNA"/>
</dbReference>
<sequence>MTEVMTQSRLLTANDPAPVTVSNPDGRAPVVIVCDHAGQAVPEALFGLGVQPGIMERHIAYDIGAQGVADYLSRRLDAPAVIGGYSRLVIDINRPVDDFTSIREISDGDIVPGNRNISAEQRKARQDEIYWPYHERVADAIASRHEHGRLPAIISVHSCTDQMRGAKRPWHIGVLMNRDRRMGEALMKVLAKQRPDLCIGDNKPYSGMDPYGYTIETHALPGGLPNVLLEIRQDLIRTEAGQQEWGEIVGDALEEVLADPHVYTAYQGEARLAD</sequence>
<dbReference type="Gene3D" id="3.40.630.40">
    <property type="entry name" value="Zn-dependent exopeptidases"/>
    <property type="match status" value="1"/>
</dbReference>
<protein>
    <submittedName>
        <fullName evidence="1">Putative N-formylglutamate amidohydrolase</fullName>
    </submittedName>
</protein>
<gene>
    <name evidence="1" type="ORF">DFP90_101835</name>
</gene>
<dbReference type="GO" id="GO:0016787">
    <property type="term" value="F:hydrolase activity"/>
    <property type="evidence" value="ECO:0007669"/>
    <property type="project" value="UniProtKB-KW"/>
</dbReference>
<organism evidence="1 2">
    <name type="scientific">Aestuariispira insulae</name>
    <dbReference type="NCBI Taxonomy" id="1461337"/>
    <lineage>
        <taxon>Bacteria</taxon>
        <taxon>Pseudomonadati</taxon>
        <taxon>Pseudomonadota</taxon>
        <taxon>Alphaproteobacteria</taxon>
        <taxon>Rhodospirillales</taxon>
        <taxon>Kiloniellaceae</taxon>
        <taxon>Aestuariispira</taxon>
    </lineage>
</organism>
<reference evidence="1 2" key="1">
    <citation type="submission" date="2018-07" db="EMBL/GenBank/DDBJ databases">
        <title>Genomic Encyclopedia of Type Strains, Phase III (KMG-III): the genomes of soil and plant-associated and newly described type strains.</title>
        <authorList>
            <person name="Whitman W."/>
        </authorList>
    </citation>
    <scope>NUCLEOTIDE SEQUENCE [LARGE SCALE GENOMIC DNA]</scope>
    <source>
        <strain evidence="1 2">CECT 8488</strain>
    </source>
</reference>
<comment type="caution">
    <text evidence="1">The sequence shown here is derived from an EMBL/GenBank/DDBJ whole genome shotgun (WGS) entry which is preliminary data.</text>
</comment>
<keyword evidence="2" id="KW-1185">Reference proteome</keyword>
<keyword evidence="1" id="KW-0378">Hydrolase</keyword>
<dbReference type="RefSeq" id="WP_115935125.1">
    <property type="nucleotide sequence ID" value="NZ_QRDW01000001.1"/>
</dbReference>
<dbReference type="Proteomes" id="UP000256845">
    <property type="component" value="Unassembled WGS sequence"/>
</dbReference>
<evidence type="ECO:0000313" key="2">
    <source>
        <dbReference type="Proteomes" id="UP000256845"/>
    </source>
</evidence>